<protein>
    <submittedName>
        <fullName evidence="1">Uncharacterized protein</fullName>
    </submittedName>
</protein>
<dbReference type="AlphaFoldDB" id="A0A7J7Z5C4"/>
<dbReference type="EMBL" id="JABWUV010000003">
    <property type="protein sequence ID" value="KAF6369374.1"/>
    <property type="molecule type" value="Genomic_DNA"/>
</dbReference>
<gene>
    <name evidence="1" type="ORF">mMyoMyo1_010720</name>
</gene>
<accession>A0A7J7Z5C4</accession>
<dbReference type="Proteomes" id="UP000527355">
    <property type="component" value="Unassembled WGS sequence"/>
</dbReference>
<organism evidence="1 2">
    <name type="scientific">Myotis myotis</name>
    <name type="common">Greater mouse-eared bat</name>
    <name type="synonym">Vespertilio myotis</name>
    <dbReference type="NCBI Taxonomy" id="51298"/>
    <lineage>
        <taxon>Eukaryota</taxon>
        <taxon>Metazoa</taxon>
        <taxon>Chordata</taxon>
        <taxon>Craniata</taxon>
        <taxon>Vertebrata</taxon>
        <taxon>Euteleostomi</taxon>
        <taxon>Mammalia</taxon>
        <taxon>Eutheria</taxon>
        <taxon>Laurasiatheria</taxon>
        <taxon>Chiroptera</taxon>
        <taxon>Yangochiroptera</taxon>
        <taxon>Vespertilionidae</taxon>
        <taxon>Myotis</taxon>
    </lineage>
</organism>
<reference evidence="1 2" key="1">
    <citation type="journal article" date="2020" name="Nature">
        <title>Six reference-quality genomes reveal evolution of bat adaptations.</title>
        <authorList>
            <person name="Jebb D."/>
            <person name="Huang Z."/>
            <person name="Pippel M."/>
            <person name="Hughes G.M."/>
            <person name="Lavrichenko K."/>
            <person name="Devanna P."/>
            <person name="Winkler S."/>
            <person name="Jermiin L.S."/>
            <person name="Skirmuntt E.C."/>
            <person name="Katzourakis A."/>
            <person name="Burkitt-Gray L."/>
            <person name="Ray D.A."/>
            <person name="Sullivan K.A.M."/>
            <person name="Roscito J.G."/>
            <person name="Kirilenko B.M."/>
            <person name="Davalos L.M."/>
            <person name="Corthals A.P."/>
            <person name="Power M.L."/>
            <person name="Jones G."/>
            <person name="Ransome R.D."/>
            <person name="Dechmann D.K.N."/>
            <person name="Locatelli A.G."/>
            <person name="Puechmaille S.J."/>
            <person name="Fedrigo O."/>
            <person name="Jarvis E.D."/>
            <person name="Hiller M."/>
            <person name="Vernes S.C."/>
            <person name="Myers E.W."/>
            <person name="Teeling E.C."/>
        </authorList>
    </citation>
    <scope>NUCLEOTIDE SEQUENCE [LARGE SCALE GENOMIC DNA]</scope>
    <source>
        <strain evidence="1">MMyoMyo1</strain>
        <tissue evidence="1">Flight muscle</tissue>
    </source>
</reference>
<sequence>MLIMVNSFSLYIPKKSSLSLLPHFLFMLLSAIPTEIAKQKSTLIFHQFPDVFMMFLSPMKTSSQMPETFSALILKSLSLVSGMILYALVSFSSLSLFSLKECIPIPLIRDLITQLSYTGASQNSLLSPRLFPFHPF</sequence>
<name>A0A7J7Z5C4_MYOMY</name>
<evidence type="ECO:0000313" key="2">
    <source>
        <dbReference type="Proteomes" id="UP000527355"/>
    </source>
</evidence>
<evidence type="ECO:0000313" key="1">
    <source>
        <dbReference type="EMBL" id="KAF6369374.1"/>
    </source>
</evidence>
<proteinExistence type="predicted"/>
<comment type="caution">
    <text evidence="1">The sequence shown here is derived from an EMBL/GenBank/DDBJ whole genome shotgun (WGS) entry which is preliminary data.</text>
</comment>
<keyword evidence="2" id="KW-1185">Reference proteome</keyword>